<dbReference type="PANTHER" id="PTHR23201:SF45">
    <property type="entry name" value="SNAKIN-2-LIKE"/>
    <property type="match status" value="1"/>
</dbReference>
<keyword evidence="3" id="KW-1185">Reference proteome</keyword>
<accession>A0ABM4V995</accession>
<protein>
    <submittedName>
        <fullName evidence="4">Snakin-2-like</fullName>
    </submittedName>
</protein>
<evidence type="ECO:0000256" key="2">
    <source>
        <dbReference type="SAM" id="SignalP"/>
    </source>
</evidence>
<dbReference type="InterPro" id="IPR003854">
    <property type="entry name" value="GASA"/>
</dbReference>
<feature type="signal peptide" evidence="2">
    <location>
        <begin position="1"/>
        <end position="22"/>
    </location>
</feature>
<gene>
    <name evidence="4" type="primary">LOC140011233</name>
</gene>
<evidence type="ECO:0000313" key="4">
    <source>
        <dbReference type="RefSeq" id="XP_071916099.1"/>
    </source>
</evidence>
<keyword evidence="2" id="KW-0732">Signal</keyword>
<organism evidence="3 4">
    <name type="scientific">Coffea arabica</name>
    <name type="common">Arabian coffee</name>
    <dbReference type="NCBI Taxonomy" id="13443"/>
    <lineage>
        <taxon>Eukaryota</taxon>
        <taxon>Viridiplantae</taxon>
        <taxon>Streptophyta</taxon>
        <taxon>Embryophyta</taxon>
        <taxon>Tracheophyta</taxon>
        <taxon>Spermatophyta</taxon>
        <taxon>Magnoliopsida</taxon>
        <taxon>eudicotyledons</taxon>
        <taxon>Gunneridae</taxon>
        <taxon>Pentapetalae</taxon>
        <taxon>asterids</taxon>
        <taxon>lamiids</taxon>
        <taxon>Gentianales</taxon>
        <taxon>Rubiaceae</taxon>
        <taxon>Ixoroideae</taxon>
        <taxon>Gardenieae complex</taxon>
        <taxon>Bertiereae - Coffeeae clade</taxon>
        <taxon>Coffeeae</taxon>
        <taxon>Coffea</taxon>
    </lineage>
</organism>
<evidence type="ECO:0000313" key="3">
    <source>
        <dbReference type="Proteomes" id="UP001652660"/>
    </source>
</evidence>
<evidence type="ECO:0000256" key="1">
    <source>
        <dbReference type="ARBA" id="ARBA00010582"/>
    </source>
</evidence>
<reference evidence="4" key="1">
    <citation type="submission" date="2025-08" db="UniProtKB">
        <authorList>
            <consortium name="RefSeq"/>
        </authorList>
    </citation>
    <scope>IDENTIFICATION</scope>
    <source>
        <tissue evidence="4">Leaves</tissue>
    </source>
</reference>
<dbReference type="Pfam" id="PF02704">
    <property type="entry name" value="GASA"/>
    <property type="match status" value="1"/>
</dbReference>
<feature type="chain" id="PRO_5046175346" evidence="2">
    <location>
        <begin position="23"/>
        <end position="93"/>
    </location>
</feature>
<proteinExistence type="inferred from homology"/>
<dbReference type="PANTHER" id="PTHR23201">
    <property type="entry name" value="EXTENSIN, PROLINE-RICH PROTEIN"/>
    <property type="match status" value="1"/>
</dbReference>
<dbReference type="GeneID" id="140011233"/>
<name>A0ABM4V995_COFAR</name>
<dbReference type="RefSeq" id="XP_071916099.1">
    <property type="nucleotide sequence ID" value="XM_072059998.1"/>
</dbReference>
<comment type="similarity">
    <text evidence="1">Belongs to the GASA family.</text>
</comment>
<dbReference type="Proteomes" id="UP001652660">
    <property type="component" value="Chromosome 7e"/>
</dbReference>
<sequence length="93" mass="9976">MATSKLPLTLLLSFLVFLLVEADRDDLKISSNSSDSFLTPTINCGQACAARCALASRQKLCKRACGTCCARCSCVPPGTFGNQKLFCPCYSTQ</sequence>